<name>A0ABU9YPX9_9PROT</name>
<reference evidence="6 7" key="1">
    <citation type="submission" date="2024-03" db="EMBL/GenBank/DDBJ databases">
        <title>High-quality draft genome sequencing of Tistrella sp. BH-R2-4.</title>
        <authorList>
            <person name="Dong C."/>
        </authorList>
    </citation>
    <scope>NUCLEOTIDE SEQUENCE [LARGE SCALE GENOMIC DNA]</scope>
    <source>
        <strain evidence="6 7">BH-R2-4</strain>
    </source>
</reference>
<dbReference type="InterPro" id="IPR058792">
    <property type="entry name" value="Beta-barrel_RND_2"/>
</dbReference>
<dbReference type="Pfam" id="PF25973">
    <property type="entry name" value="BSH_CzcB"/>
    <property type="match status" value="1"/>
</dbReference>
<proteinExistence type="inferred from homology"/>
<dbReference type="InterPro" id="IPR058627">
    <property type="entry name" value="MdtA-like_C"/>
</dbReference>
<organism evidence="6 7">
    <name type="scientific">Tistrella arctica</name>
    <dbReference type="NCBI Taxonomy" id="3133430"/>
    <lineage>
        <taxon>Bacteria</taxon>
        <taxon>Pseudomonadati</taxon>
        <taxon>Pseudomonadota</taxon>
        <taxon>Alphaproteobacteria</taxon>
        <taxon>Geminicoccales</taxon>
        <taxon>Geminicoccaceae</taxon>
        <taxon>Tistrella</taxon>
    </lineage>
</organism>
<feature type="domain" description="CusB-like beta-barrel" evidence="3">
    <location>
        <begin position="162"/>
        <end position="236"/>
    </location>
</feature>
<dbReference type="SUPFAM" id="SSF111369">
    <property type="entry name" value="HlyD-like secretion proteins"/>
    <property type="match status" value="1"/>
</dbReference>
<evidence type="ECO:0000259" key="4">
    <source>
        <dbReference type="Pfam" id="PF25967"/>
    </source>
</evidence>
<dbReference type="Gene3D" id="2.40.50.100">
    <property type="match status" value="1"/>
</dbReference>
<evidence type="ECO:0000259" key="5">
    <source>
        <dbReference type="Pfam" id="PF25973"/>
    </source>
</evidence>
<dbReference type="PANTHER" id="PTHR30469">
    <property type="entry name" value="MULTIDRUG RESISTANCE PROTEIN MDTA"/>
    <property type="match status" value="1"/>
</dbReference>
<gene>
    <name evidence="6" type="ORF">WG926_21280</name>
</gene>
<dbReference type="NCBIfam" id="TIGR01730">
    <property type="entry name" value="RND_mfp"/>
    <property type="match status" value="1"/>
</dbReference>
<keyword evidence="7" id="KW-1185">Reference proteome</keyword>
<dbReference type="RefSeq" id="WP_345933309.1">
    <property type="nucleotide sequence ID" value="NZ_JBBKTV010000005.1"/>
</dbReference>
<sequence length="347" mass="36086">MTVSVTRAVRGMAIDSLSTFGTIEPRAMIVLSPQAGGHVTEVLFQEGGRVAAGQPLVRLDDRVARSELASAQAAARLDRETLERDSELGRRGTKSRADIDRSRAALAASQASLAVKQTQLDLLTLRAPIDGVTMTRKVEVGSFLSPGEEAVTVADHSQLRVTFRLSERLLPRLSVGQPVTITAESLGTRPIEGKVTLVDPSVEADSRSVLLRAGLTPADIAGRAVYPGLFVNVSLELGRRTGAILVPRPAVQSSLSGDYVFVVEPDASGHDTGRVVRRAVTIGADGTDDRVEVVSGLDEGTAVVSTGQFKVEDGMRVAIAPASTPAPTSTPAPASTPTAAPASGGAG</sequence>
<feature type="domain" description="CzcB-like barrel-sandwich hybrid" evidence="5">
    <location>
        <begin position="30"/>
        <end position="155"/>
    </location>
</feature>
<evidence type="ECO:0000313" key="6">
    <source>
        <dbReference type="EMBL" id="MEN2990862.1"/>
    </source>
</evidence>
<dbReference type="Proteomes" id="UP001413721">
    <property type="component" value="Unassembled WGS sequence"/>
</dbReference>
<evidence type="ECO:0000256" key="1">
    <source>
        <dbReference type="ARBA" id="ARBA00009477"/>
    </source>
</evidence>
<dbReference type="Pfam" id="PF25967">
    <property type="entry name" value="RND-MFP_C"/>
    <property type="match status" value="1"/>
</dbReference>
<dbReference type="PANTHER" id="PTHR30469:SF11">
    <property type="entry name" value="BLL4320 PROTEIN"/>
    <property type="match status" value="1"/>
</dbReference>
<feature type="region of interest" description="Disordered" evidence="2">
    <location>
        <begin position="322"/>
        <end position="347"/>
    </location>
</feature>
<protein>
    <submittedName>
        <fullName evidence="6">Efflux RND transporter periplasmic adaptor subunit</fullName>
    </submittedName>
</protein>
<evidence type="ECO:0000256" key="2">
    <source>
        <dbReference type="SAM" id="MobiDB-lite"/>
    </source>
</evidence>
<dbReference type="InterPro" id="IPR058647">
    <property type="entry name" value="BSH_CzcB-like"/>
</dbReference>
<comment type="caution">
    <text evidence="6">The sequence shown here is derived from an EMBL/GenBank/DDBJ whole genome shotgun (WGS) entry which is preliminary data.</text>
</comment>
<dbReference type="Pfam" id="PF25954">
    <property type="entry name" value="Beta-barrel_RND_2"/>
    <property type="match status" value="1"/>
</dbReference>
<dbReference type="InterPro" id="IPR006143">
    <property type="entry name" value="RND_pump_MFP"/>
</dbReference>
<feature type="domain" description="Multidrug resistance protein MdtA-like C-terminal permuted SH3" evidence="4">
    <location>
        <begin position="243"/>
        <end position="305"/>
    </location>
</feature>
<dbReference type="Gene3D" id="2.40.30.170">
    <property type="match status" value="1"/>
</dbReference>
<evidence type="ECO:0000313" key="7">
    <source>
        <dbReference type="Proteomes" id="UP001413721"/>
    </source>
</evidence>
<evidence type="ECO:0000259" key="3">
    <source>
        <dbReference type="Pfam" id="PF25954"/>
    </source>
</evidence>
<accession>A0ABU9YPX9</accession>
<dbReference type="EMBL" id="JBBKTW010000008">
    <property type="protein sequence ID" value="MEN2990862.1"/>
    <property type="molecule type" value="Genomic_DNA"/>
</dbReference>
<dbReference type="Gene3D" id="2.40.420.20">
    <property type="match status" value="1"/>
</dbReference>
<comment type="similarity">
    <text evidence="1">Belongs to the membrane fusion protein (MFP) (TC 8.A.1) family.</text>
</comment>
<dbReference type="Gene3D" id="1.10.287.470">
    <property type="entry name" value="Helix hairpin bin"/>
    <property type="match status" value="1"/>
</dbReference>